<accession>A0ABQ9X5U0</accession>
<name>A0ABQ9X5U0_9EUKA</name>
<comment type="caution">
    <text evidence="1">The sequence shown here is derived from an EMBL/GenBank/DDBJ whole genome shotgun (WGS) entry which is preliminary data.</text>
</comment>
<sequence>MDYQSLDFVEQPAGHEPSTTLVETSKHHRPIDTVSGFSGPQTLLMCDLYRLWHPFMISFAGMIGILSRQSRSTFATLSFFFATIRRSLCRRSSSHHAHNTNPNRNCEPRVPCVDPVTLCAADCVAIADAEHTVPCWERNLGASAPFSPIAVELELRGLVVERADASAIIDWFGEHGADLGGLVLAQLGRSQRRVCFGSDLEATRQSNPKLTRTANRGMPSMRQARSPSRLDLVALKTLFSCHAASDHGQHIPLYSGGTMNGFEGATTGIDCVRCRGGSITGQPLPTPSTVFPHTASTSSLF</sequence>
<organism evidence="1 2">
    <name type="scientific">Blattamonas nauphoetae</name>
    <dbReference type="NCBI Taxonomy" id="2049346"/>
    <lineage>
        <taxon>Eukaryota</taxon>
        <taxon>Metamonada</taxon>
        <taxon>Preaxostyla</taxon>
        <taxon>Oxymonadida</taxon>
        <taxon>Blattamonas</taxon>
    </lineage>
</organism>
<dbReference type="Proteomes" id="UP001281761">
    <property type="component" value="Unassembled WGS sequence"/>
</dbReference>
<proteinExistence type="predicted"/>
<reference evidence="1 2" key="1">
    <citation type="journal article" date="2022" name="bioRxiv">
        <title>Genomics of Preaxostyla Flagellates Illuminates Evolutionary Transitions and the Path Towards Mitochondrial Loss.</title>
        <authorList>
            <person name="Novak L.V.F."/>
            <person name="Treitli S.C."/>
            <person name="Pyrih J."/>
            <person name="Halakuc P."/>
            <person name="Pipaliya S.V."/>
            <person name="Vacek V."/>
            <person name="Brzon O."/>
            <person name="Soukal P."/>
            <person name="Eme L."/>
            <person name="Dacks J.B."/>
            <person name="Karnkowska A."/>
            <person name="Elias M."/>
            <person name="Hampl V."/>
        </authorList>
    </citation>
    <scope>NUCLEOTIDE SEQUENCE [LARGE SCALE GENOMIC DNA]</scope>
    <source>
        <strain evidence="1">NAU3</strain>
        <tissue evidence="1">Gut</tissue>
    </source>
</reference>
<evidence type="ECO:0000313" key="1">
    <source>
        <dbReference type="EMBL" id="KAK2946963.1"/>
    </source>
</evidence>
<keyword evidence="2" id="KW-1185">Reference proteome</keyword>
<dbReference type="EMBL" id="JARBJD010000214">
    <property type="protein sequence ID" value="KAK2946963.1"/>
    <property type="molecule type" value="Genomic_DNA"/>
</dbReference>
<evidence type="ECO:0000313" key="2">
    <source>
        <dbReference type="Proteomes" id="UP001281761"/>
    </source>
</evidence>
<gene>
    <name evidence="1" type="ORF">BLNAU_18121</name>
</gene>
<protein>
    <submittedName>
        <fullName evidence="1">Uncharacterized protein</fullName>
    </submittedName>
</protein>